<protein>
    <submittedName>
        <fullName evidence="1">Cellular protein AbCp-11</fullName>
    </submittedName>
</protein>
<reference evidence="1" key="1">
    <citation type="journal article" date="2015" name="J. Proteomics">
        <title>Unique diversity of the venom peptides from the scorpion Androctonus bicolor revealed by transcriptomic and proteomic analysis.</title>
        <authorList>
            <person name="Zhang L."/>
            <person name="Shi W."/>
            <person name="Zeng X.C."/>
            <person name="Ge F."/>
            <person name="Yang M."/>
            <person name="Nie Y."/>
            <person name="Bao A."/>
            <person name="Wu S."/>
            <person name="E G."/>
        </authorList>
    </citation>
    <scope>NUCLEOTIDE SEQUENCE</scope>
</reference>
<proteinExistence type="evidence at transcript level"/>
<organism evidence="1">
    <name type="scientific">Androctonus bicolor</name>
    <dbReference type="NCBI Taxonomy" id="748906"/>
    <lineage>
        <taxon>Eukaryota</taxon>
        <taxon>Metazoa</taxon>
        <taxon>Ecdysozoa</taxon>
        <taxon>Arthropoda</taxon>
        <taxon>Chelicerata</taxon>
        <taxon>Arachnida</taxon>
        <taxon>Scorpiones</taxon>
        <taxon>Buthida</taxon>
        <taxon>Buthoidea</taxon>
        <taxon>Buthidae</taxon>
        <taxon>Androctonus</taxon>
    </lineage>
</organism>
<dbReference type="GO" id="GO:0005576">
    <property type="term" value="C:extracellular region"/>
    <property type="evidence" value="ECO:0007669"/>
    <property type="project" value="InterPro"/>
</dbReference>
<accession>A0A0K0LC42</accession>
<dbReference type="Gene3D" id="2.10.80.10">
    <property type="entry name" value="Lipase, subunit A"/>
    <property type="match status" value="1"/>
</dbReference>
<name>A0A0K0LC42_9SCOR</name>
<dbReference type="InterPro" id="IPR001981">
    <property type="entry name" value="Colipase"/>
</dbReference>
<dbReference type="EMBL" id="KJ787540">
    <property type="protein sequence ID" value="AIX87739.1"/>
    <property type="molecule type" value="mRNA"/>
</dbReference>
<dbReference type="GO" id="GO:0007586">
    <property type="term" value="P:digestion"/>
    <property type="evidence" value="ECO:0007669"/>
    <property type="project" value="InterPro"/>
</dbReference>
<dbReference type="GO" id="GO:0016042">
    <property type="term" value="P:lipid catabolic process"/>
    <property type="evidence" value="ECO:0007669"/>
    <property type="project" value="InterPro"/>
</dbReference>
<sequence length="92" mass="10289">EQRAIDLDGSIIPFRSNLSLGEYCINSSECSSGCCLRKKRALGRKCAPKSLKKRRCTSLQVKGGIYHRFCACQSGDDFCVFSNKKKRFVCSV</sequence>
<dbReference type="AlphaFoldDB" id="A0A0K0LC42"/>
<dbReference type="GO" id="GO:0008047">
    <property type="term" value="F:enzyme activator activity"/>
    <property type="evidence" value="ECO:0007669"/>
    <property type="project" value="InterPro"/>
</dbReference>
<dbReference type="PROSITE" id="PS51342">
    <property type="entry name" value="COLIPASE_2"/>
    <property type="match status" value="1"/>
</dbReference>
<evidence type="ECO:0000313" key="1">
    <source>
        <dbReference type="EMBL" id="AIX87739.1"/>
    </source>
</evidence>
<feature type="non-terminal residue" evidence="1">
    <location>
        <position position="1"/>
    </location>
</feature>